<evidence type="ECO:0000256" key="4">
    <source>
        <dbReference type="ARBA" id="ARBA00022989"/>
    </source>
</evidence>
<evidence type="ECO:0000256" key="2">
    <source>
        <dbReference type="ARBA" id="ARBA00022448"/>
    </source>
</evidence>
<evidence type="ECO:0000256" key="7">
    <source>
        <dbReference type="SAM" id="Phobius"/>
    </source>
</evidence>
<dbReference type="PANTHER" id="PTHR23502:SF31">
    <property type="entry name" value="POLYAMINE TRANSPORTER 1"/>
    <property type="match status" value="1"/>
</dbReference>
<evidence type="ECO:0000313" key="9">
    <source>
        <dbReference type="EMBL" id="KAA8905602.1"/>
    </source>
</evidence>
<dbReference type="GO" id="GO:0022857">
    <property type="term" value="F:transmembrane transporter activity"/>
    <property type="evidence" value="ECO:0007669"/>
    <property type="project" value="InterPro"/>
</dbReference>
<proteinExistence type="predicted"/>
<dbReference type="OMA" id="IPAFMGY"/>
<feature type="transmembrane region" description="Helical" evidence="7">
    <location>
        <begin position="204"/>
        <end position="226"/>
    </location>
</feature>
<dbReference type="InterPro" id="IPR036259">
    <property type="entry name" value="MFS_trans_sf"/>
</dbReference>
<feature type="transmembrane region" description="Helical" evidence="7">
    <location>
        <begin position="483"/>
        <end position="508"/>
    </location>
</feature>
<name>A0A642UUJ3_DIURU</name>
<dbReference type="InterPro" id="IPR011701">
    <property type="entry name" value="MFS"/>
</dbReference>
<feature type="transmembrane region" description="Helical" evidence="7">
    <location>
        <begin position="454"/>
        <end position="476"/>
    </location>
</feature>
<accession>A0A642UUJ3</accession>
<feature type="transmembrane region" description="Helical" evidence="7">
    <location>
        <begin position="180"/>
        <end position="198"/>
    </location>
</feature>
<keyword evidence="10" id="KW-1185">Reference proteome</keyword>
<dbReference type="Proteomes" id="UP000449547">
    <property type="component" value="Unassembled WGS sequence"/>
</dbReference>
<feature type="domain" description="Major facilitator superfamily (MFS) profile" evidence="8">
    <location>
        <begin position="115"/>
        <end position="545"/>
    </location>
</feature>
<dbReference type="PANTHER" id="PTHR23502">
    <property type="entry name" value="MAJOR FACILITATOR SUPERFAMILY"/>
    <property type="match status" value="1"/>
</dbReference>
<feature type="transmembrane region" description="Helical" evidence="7">
    <location>
        <begin position="347"/>
        <end position="373"/>
    </location>
</feature>
<evidence type="ECO:0000256" key="3">
    <source>
        <dbReference type="ARBA" id="ARBA00022692"/>
    </source>
</evidence>
<evidence type="ECO:0000259" key="8">
    <source>
        <dbReference type="PROSITE" id="PS50850"/>
    </source>
</evidence>
<sequence length="599" mass="66489">MASATPHEGAATRKYSHDDSASLSDSIAPYDPERGRVPTNPNLGQELSRTMSQRVQNVESIYAESQKSTTPLPTMGGGRPYPPLLPDRGPYEVQFDGPDDPIHPFNWAFRRKIIICGALALSAFSVSMGSAMFSASSNQLMEHYHIGWTPATLGTTLFVFGFASGPVIWGPLSELFGRRIVLIISCFGYVCFNFATAVSKDIQSIMICRFFAGFIGAAPLVVAPAAFTDMYTSKYRGLAITVFVVTIFAGPMMAPILGAFTVKNHALGWRWTCYFTGIVGAFSLILVVVLFPETYAPIILKEKAETLRRRTKNWGIYAPHDEFTLTLKEICEKNITRPLVMLFTEPILFMVTLYNAFVYGILYMFLTAIPLIFQGLYHWRSGVAQLPYIAMLLGAFIGGAIGCAFEYHYGLEEEREGYLKPEKKLIPLIIGGFVFTAGIFWLGWGGAFGNKVHWIVPTIGAVPVGMGLILIFLPCFNYIIDCYLIYAASAIAGNTFLRSAFGAAFPLFTKQMFTNMKVKWASTLIGGLAAIMIPVPVFFYIYGDRFRLRSKYSVDMRELKKEMSGSADQDEADLAEAEVRNYPIKEELQEAEAENRPLT</sequence>
<dbReference type="Gene3D" id="1.20.1250.20">
    <property type="entry name" value="MFS general substrate transporter like domains"/>
    <property type="match status" value="1"/>
</dbReference>
<evidence type="ECO:0000313" key="10">
    <source>
        <dbReference type="Proteomes" id="UP000449547"/>
    </source>
</evidence>
<dbReference type="VEuPathDB" id="FungiDB:DIURU_001405"/>
<reference evidence="9 10" key="1">
    <citation type="submission" date="2019-07" db="EMBL/GenBank/DDBJ databases">
        <title>Genome assembly of two rare yeast pathogens: Diutina rugosa and Trichomonascus ciferrii.</title>
        <authorList>
            <person name="Mixao V."/>
            <person name="Saus E."/>
            <person name="Hansen A."/>
            <person name="Lass-Flor C."/>
            <person name="Gabaldon T."/>
        </authorList>
    </citation>
    <scope>NUCLEOTIDE SEQUENCE [LARGE SCALE GENOMIC DNA]</scope>
    <source>
        <strain evidence="9 10">CBS 613</strain>
    </source>
</reference>
<feature type="transmembrane region" description="Helical" evidence="7">
    <location>
        <begin position="520"/>
        <end position="542"/>
    </location>
</feature>
<feature type="transmembrane region" description="Helical" evidence="7">
    <location>
        <begin position="274"/>
        <end position="300"/>
    </location>
</feature>
<keyword evidence="4 7" id="KW-1133">Transmembrane helix</keyword>
<dbReference type="PROSITE" id="PS50850">
    <property type="entry name" value="MFS"/>
    <property type="match status" value="1"/>
</dbReference>
<feature type="transmembrane region" description="Helical" evidence="7">
    <location>
        <begin position="238"/>
        <end position="262"/>
    </location>
</feature>
<dbReference type="CDD" id="cd17323">
    <property type="entry name" value="MFS_Tpo1_MDR_like"/>
    <property type="match status" value="1"/>
</dbReference>
<dbReference type="InterPro" id="IPR020846">
    <property type="entry name" value="MFS_dom"/>
</dbReference>
<dbReference type="GeneID" id="54780058"/>
<keyword evidence="5 7" id="KW-0472">Membrane</keyword>
<evidence type="ECO:0000256" key="1">
    <source>
        <dbReference type="ARBA" id="ARBA00004141"/>
    </source>
</evidence>
<feature type="transmembrane region" description="Helical" evidence="7">
    <location>
        <begin position="113"/>
        <end position="133"/>
    </location>
</feature>
<comment type="caution">
    <text evidence="9">The sequence shown here is derived from an EMBL/GenBank/DDBJ whole genome shotgun (WGS) entry which is preliminary data.</text>
</comment>
<gene>
    <name evidence="9" type="ORF">DIURU_001405</name>
</gene>
<dbReference type="EMBL" id="SWFT01000044">
    <property type="protein sequence ID" value="KAA8905602.1"/>
    <property type="molecule type" value="Genomic_DNA"/>
</dbReference>
<protein>
    <recommendedName>
        <fullName evidence="8">Major facilitator superfamily (MFS) profile domain-containing protein</fullName>
    </recommendedName>
</protein>
<feature type="transmembrane region" description="Helical" evidence="7">
    <location>
        <begin position="145"/>
        <end position="168"/>
    </location>
</feature>
<evidence type="ECO:0000256" key="6">
    <source>
        <dbReference type="SAM" id="MobiDB-lite"/>
    </source>
</evidence>
<dbReference type="RefSeq" id="XP_034013762.1">
    <property type="nucleotide sequence ID" value="XM_034153945.1"/>
</dbReference>
<dbReference type="FunFam" id="1.20.1250.20:FF:000011">
    <property type="entry name" value="MFS multidrug transporter, putative"/>
    <property type="match status" value="1"/>
</dbReference>
<comment type="subcellular location">
    <subcellularLocation>
        <location evidence="1">Membrane</location>
        <topology evidence="1">Multi-pass membrane protein</topology>
    </subcellularLocation>
</comment>
<keyword evidence="2" id="KW-0813">Transport</keyword>
<feature type="region of interest" description="Disordered" evidence="6">
    <location>
        <begin position="1"/>
        <end position="45"/>
    </location>
</feature>
<keyword evidence="3 7" id="KW-0812">Transmembrane</keyword>
<dbReference type="SUPFAM" id="SSF103473">
    <property type="entry name" value="MFS general substrate transporter"/>
    <property type="match status" value="1"/>
</dbReference>
<dbReference type="Pfam" id="PF07690">
    <property type="entry name" value="MFS_1"/>
    <property type="match status" value="1"/>
</dbReference>
<feature type="transmembrane region" description="Helical" evidence="7">
    <location>
        <begin position="385"/>
        <end position="405"/>
    </location>
</feature>
<organism evidence="9 10">
    <name type="scientific">Diutina rugosa</name>
    <name type="common">Yeast</name>
    <name type="synonym">Candida rugosa</name>
    <dbReference type="NCBI Taxonomy" id="5481"/>
    <lineage>
        <taxon>Eukaryota</taxon>
        <taxon>Fungi</taxon>
        <taxon>Dikarya</taxon>
        <taxon>Ascomycota</taxon>
        <taxon>Saccharomycotina</taxon>
        <taxon>Pichiomycetes</taxon>
        <taxon>Debaryomycetaceae</taxon>
        <taxon>Diutina</taxon>
    </lineage>
</organism>
<dbReference type="OrthoDB" id="9986881at2759"/>
<evidence type="ECO:0000256" key="5">
    <source>
        <dbReference type="ARBA" id="ARBA00023136"/>
    </source>
</evidence>
<feature type="transmembrane region" description="Helical" evidence="7">
    <location>
        <begin position="425"/>
        <end position="448"/>
    </location>
</feature>
<dbReference type="AlphaFoldDB" id="A0A642UUJ3"/>
<dbReference type="GO" id="GO:0005886">
    <property type="term" value="C:plasma membrane"/>
    <property type="evidence" value="ECO:0007669"/>
    <property type="project" value="TreeGrafter"/>
</dbReference>